<dbReference type="PROSITE" id="PS50011">
    <property type="entry name" value="PROTEIN_KINASE_DOM"/>
    <property type="match status" value="1"/>
</dbReference>
<keyword evidence="3" id="KW-0808">Transferase</keyword>
<dbReference type="PANTHER" id="PTHR47634:SF9">
    <property type="entry name" value="PROTEIN KINASE DOMAIN-CONTAINING PROTEIN-RELATED"/>
    <property type="match status" value="1"/>
</dbReference>
<evidence type="ECO:0000256" key="6">
    <source>
        <dbReference type="ARBA" id="ARBA00022840"/>
    </source>
</evidence>
<dbReference type="InterPro" id="IPR051334">
    <property type="entry name" value="SRPK"/>
</dbReference>
<dbReference type="Gene3D" id="3.30.200.20">
    <property type="entry name" value="Phosphorylase Kinase, domain 1"/>
    <property type="match status" value="1"/>
</dbReference>
<dbReference type="InterPro" id="IPR008271">
    <property type="entry name" value="Ser/Thr_kinase_AS"/>
</dbReference>
<keyword evidence="2 10" id="KW-0723">Serine/threonine-protein kinase</keyword>
<accession>A0A6A6HBU8</accession>
<comment type="catalytic activity">
    <reaction evidence="8">
        <text>L-seryl-[protein] + ATP = O-phospho-L-seryl-[protein] + ADP + H(+)</text>
        <dbReference type="Rhea" id="RHEA:17989"/>
        <dbReference type="Rhea" id="RHEA-COMP:9863"/>
        <dbReference type="Rhea" id="RHEA-COMP:11604"/>
        <dbReference type="ChEBI" id="CHEBI:15378"/>
        <dbReference type="ChEBI" id="CHEBI:29999"/>
        <dbReference type="ChEBI" id="CHEBI:30616"/>
        <dbReference type="ChEBI" id="CHEBI:83421"/>
        <dbReference type="ChEBI" id="CHEBI:456216"/>
        <dbReference type="EC" id="2.7.11.1"/>
    </reaction>
</comment>
<evidence type="ECO:0000313" key="13">
    <source>
        <dbReference type="EMBL" id="KAF2235331.1"/>
    </source>
</evidence>
<evidence type="ECO:0000256" key="11">
    <source>
        <dbReference type="SAM" id="MobiDB-lite"/>
    </source>
</evidence>
<gene>
    <name evidence="13" type="ORF">EV356DRAFT_575983</name>
</gene>
<dbReference type="OrthoDB" id="5979581at2759"/>
<dbReference type="SUPFAM" id="SSF56112">
    <property type="entry name" value="Protein kinase-like (PK-like)"/>
    <property type="match status" value="1"/>
</dbReference>
<name>A0A6A6HBU8_VIRVR</name>
<dbReference type="GO" id="GO:0005737">
    <property type="term" value="C:cytoplasm"/>
    <property type="evidence" value="ECO:0007669"/>
    <property type="project" value="TreeGrafter"/>
</dbReference>
<dbReference type="Gene3D" id="1.10.510.10">
    <property type="entry name" value="Transferase(Phosphotransferase) domain 1"/>
    <property type="match status" value="1"/>
</dbReference>
<dbReference type="EMBL" id="ML991792">
    <property type="protein sequence ID" value="KAF2235331.1"/>
    <property type="molecule type" value="Genomic_DNA"/>
</dbReference>
<dbReference type="InterPro" id="IPR017441">
    <property type="entry name" value="Protein_kinase_ATP_BS"/>
</dbReference>
<feature type="domain" description="Protein kinase" evidence="12">
    <location>
        <begin position="57"/>
        <end position="407"/>
    </location>
</feature>
<dbReference type="InterPro" id="IPR011009">
    <property type="entry name" value="Kinase-like_dom_sf"/>
</dbReference>
<comment type="similarity">
    <text evidence="10">Belongs to the protein kinase superfamily.</text>
</comment>
<evidence type="ECO:0000256" key="1">
    <source>
        <dbReference type="ARBA" id="ARBA00012513"/>
    </source>
</evidence>
<evidence type="ECO:0000313" key="14">
    <source>
        <dbReference type="Proteomes" id="UP000800092"/>
    </source>
</evidence>
<keyword evidence="14" id="KW-1185">Reference proteome</keyword>
<dbReference type="PROSITE" id="PS00107">
    <property type="entry name" value="PROTEIN_KINASE_ATP"/>
    <property type="match status" value="1"/>
</dbReference>
<dbReference type="InterPro" id="IPR000719">
    <property type="entry name" value="Prot_kinase_dom"/>
</dbReference>
<dbReference type="GO" id="GO:0004674">
    <property type="term" value="F:protein serine/threonine kinase activity"/>
    <property type="evidence" value="ECO:0007669"/>
    <property type="project" value="UniProtKB-KW"/>
</dbReference>
<dbReference type="Pfam" id="PF00069">
    <property type="entry name" value="Pkinase"/>
    <property type="match status" value="2"/>
</dbReference>
<evidence type="ECO:0000256" key="5">
    <source>
        <dbReference type="ARBA" id="ARBA00022777"/>
    </source>
</evidence>
<dbReference type="GO" id="GO:0005524">
    <property type="term" value="F:ATP binding"/>
    <property type="evidence" value="ECO:0007669"/>
    <property type="project" value="UniProtKB-UniRule"/>
</dbReference>
<sequence length="411" mass="46499">MRSLKAVVKRTRGSFKTPSRAHSSGVITKVNEESLDRYSKGGYHPVRIGDSFNHGVYKVVNKLGYGQYSTVWLAQDTRQSHHVALKIVTADAFDEPHPTFELDILRTLSSHQDFQWFGHVLRLVDEFKHNGPNGEHVCLVFKAMGPDLSKFRTLFPNARIPVPLLKKIVKQLLLALSFLHDTHGIIHTDIKPQNILTETTEINDMFKHAPSEVFAPDSVPDPPNDFYLRSEQISSGEEDLTAETTALSVRLTDFGTSSWSNRHLTEWIQPQMLRAPEVIVGAPWDHRVDIWNLGTLTWELTEGKVLFDGTATPGAPYTPEAHLAQIMSVLGKLPEPLLQKGNRAKQFFNDKGDLLVPSPFPACTLEGFSNYPESQDKTDYWGFLRLMLTLDPRERPDASKLLEAQWLRELQ</sequence>
<dbReference type="SMART" id="SM00220">
    <property type="entry name" value="S_TKc"/>
    <property type="match status" value="1"/>
</dbReference>
<evidence type="ECO:0000256" key="2">
    <source>
        <dbReference type="ARBA" id="ARBA00022527"/>
    </source>
</evidence>
<evidence type="ECO:0000256" key="8">
    <source>
        <dbReference type="ARBA" id="ARBA00048679"/>
    </source>
</evidence>
<feature type="region of interest" description="Disordered" evidence="11">
    <location>
        <begin position="1"/>
        <end position="23"/>
    </location>
</feature>
<dbReference type="PROSITE" id="PS00108">
    <property type="entry name" value="PROTEIN_KINASE_ST"/>
    <property type="match status" value="1"/>
</dbReference>
<evidence type="ECO:0000256" key="7">
    <source>
        <dbReference type="ARBA" id="ARBA00047899"/>
    </source>
</evidence>
<dbReference type="AlphaFoldDB" id="A0A6A6HBU8"/>
<evidence type="ECO:0000256" key="3">
    <source>
        <dbReference type="ARBA" id="ARBA00022679"/>
    </source>
</evidence>
<feature type="binding site" evidence="9">
    <location>
        <position position="86"/>
    </location>
    <ligand>
        <name>ATP</name>
        <dbReference type="ChEBI" id="CHEBI:30616"/>
    </ligand>
</feature>
<dbReference type="PANTHER" id="PTHR47634">
    <property type="entry name" value="PROTEIN KINASE DOMAIN-CONTAINING PROTEIN-RELATED"/>
    <property type="match status" value="1"/>
</dbReference>
<feature type="compositionally biased region" description="Polar residues" evidence="11">
    <location>
        <begin position="14"/>
        <end position="23"/>
    </location>
</feature>
<proteinExistence type="inferred from homology"/>
<organism evidence="13 14">
    <name type="scientific">Viridothelium virens</name>
    <name type="common">Speckled blister lichen</name>
    <name type="synonym">Trypethelium virens</name>
    <dbReference type="NCBI Taxonomy" id="1048519"/>
    <lineage>
        <taxon>Eukaryota</taxon>
        <taxon>Fungi</taxon>
        <taxon>Dikarya</taxon>
        <taxon>Ascomycota</taxon>
        <taxon>Pezizomycotina</taxon>
        <taxon>Dothideomycetes</taxon>
        <taxon>Dothideomycetes incertae sedis</taxon>
        <taxon>Trypetheliales</taxon>
        <taxon>Trypetheliaceae</taxon>
        <taxon>Viridothelium</taxon>
    </lineage>
</organism>
<evidence type="ECO:0000256" key="9">
    <source>
        <dbReference type="PROSITE-ProRule" id="PRU10141"/>
    </source>
</evidence>
<dbReference type="GO" id="GO:0050684">
    <property type="term" value="P:regulation of mRNA processing"/>
    <property type="evidence" value="ECO:0007669"/>
    <property type="project" value="TreeGrafter"/>
</dbReference>
<comment type="catalytic activity">
    <reaction evidence="7">
        <text>L-threonyl-[protein] + ATP = O-phospho-L-threonyl-[protein] + ADP + H(+)</text>
        <dbReference type="Rhea" id="RHEA:46608"/>
        <dbReference type="Rhea" id="RHEA-COMP:11060"/>
        <dbReference type="Rhea" id="RHEA-COMP:11605"/>
        <dbReference type="ChEBI" id="CHEBI:15378"/>
        <dbReference type="ChEBI" id="CHEBI:30013"/>
        <dbReference type="ChEBI" id="CHEBI:30616"/>
        <dbReference type="ChEBI" id="CHEBI:61977"/>
        <dbReference type="ChEBI" id="CHEBI:456216"/>
        <dbReference type="EC" id="2.7.11.1"/>
    </reaction>
</comment>
<keyword evidence="4 9" id="KW-0547">Nucleotide-binding</keyword>
<dbReference type="GO" id="GO:0000245">
    <property type="term" value="P:spliceosomal complex assembly"/>
    <property type="evidence" value="ECO:0007669"/>
    <property type="project" value="TreeGrafter"/>
</dbReference>
<dbReference type="Proteomes" id="UP000800092">
    <property type="component" value="Unassembled WGS sequence"/>
</dbReference>
<keyword evidence="5 13" id="KW-0418">Kinase</keyword>
<protein>
    <recommendedName>
        <fullName evidence="1">non-specific serine/threonine protein kinase</fullName>
        <ecNumber evidence="1">2.7.11.1</ecNumber>
    </recommendedName>
</protein>
<evidence type="ECO:0000259" key="12">
    <source>
        <dbReference type="PROSITE" id="PS50011"/>
    </source>
</evidence>
<reference evidence="13" key="1">
    <citation type="journal article" date="2020" name="Stud. Mycol.">
        <title>101 Dothideomycetes genomes: a test case for predicting lifestyles and emergence of pathogens.</title>
        <authorList>
            <person name="Haridas S."/>
            <person name="Albert R."/>
            <person name="Binder M."/>
            <person name="Bloem J."/>
            <person name="Labutti K."/>
            <person name="Salamov A."/>
            <person name="Andreopoulos B."/>
            <person name="Baker S."/>
            <person name="Barry K."/>
            <person name="Bills G."/>
            <person name="Bluhm B."/>
            <person name="Cannon C."/>
            <person name="Castanera R."/>
            <person name="Culley D."/>
            <person name="Daum C."/>
            <person name="Ezra D."/>
            <person name="Gonzalez J."/>
            <person name="Henrissat B."/>
            <person name="Kuo A."/>
            <person name="Liang C."/>
            <person name="Lipzen A."/>
            <person name="Lutzoni F."/>
            <person name="Magnuson J."/>
            <person name="Mondo S."/>
            <person name="Nolan M."/>
            <person name="Ohm R."/>
            <person name="Pangilinan J."/>
            <person name="Park H.-J."/>
            <person name="Ramirez L."/>
            <person name="Alfaro M."/>
            <person name="Sun H."/>
            <person name="Tritt A."/>
            <person name="Yoshinaga Y."/>
            <person name="Zwiers L.-H."/>
            <person name="Turgeon B."/>
            <person name="Goodwin S."/>
            <person name="Spatafora J."/>
            <person name="Crous P."/>
            <person name="Grigoriev I."/>
        </authorList>
    </citation>
    <scope>NUCLEOTIDE SEQUENCE</scope>
    <source>
        <strain evidence="13">Tuck. ex Michener</strain>
    </source>
</reference>
<keyword evidence="6 9" id="KW-0067">ATP-binding</keyword>
<dbReference type="EC" id="2.7.11.1" evidence="1"/>
<evidence type="ECO:0000256" key="4">
    <source>
        <dbReference type="ARBA" id="ARBA00022741"/>
    </source>
</evidence>
<evidence type="ECO:0000256" key="10">
    <source>
        <dbReference type="RuleBase" id="RU000304"/>
    </source>
</evidence>
<dbReference type="GO" id="GO:0005634">
    <property type="term" value="C:nucleus"/>
    <property type="evidence" value="ECO:0007669"/>
    <property type="project" value="TreeGrafter"/>
</dbReference>